<reference evidence="3" key="2">
    <citation type="submission" date="2021-02" db="EMBL/GenBank/DDBJ databases">
        <authorList>
            <person name="Kimball J.A."/>
            <person name="Haas M.W."/>
            <person name="Macchietto M."/>
            <person name="Kono T."/>
            <person name="Duquette J."/>
            <person name="Shao M."/>
        </authorList>
    </citation>
    <scope>NUCLEOTIDE SEQUENCE</scope>
    <source>
        <tissue evidence="3">Fresh leaf tissue</tissue>
    </source>
</reference>
<dbReference type="InterPro" id="IPR003441">
    <property type="entry name" value="NAC-dom"/>
</dbReference>
<protein>
    <recommendedName>
        <fullName evidence="2">NAC domain-containing protein</fullName>
    </recommendedName>
</protein>
<gene>
    <name evidence="3" type="ORF">GUJ93_ZPchr0006g41329</name>
</gene>
<dbReference type="OrthoDB" id="654904at2759"/>
<evidence type="ECO:0000313" key="3">
    <source>
        <dbReference type="EMBL" id="KAG8070472.1"/>
    </source>
</evidence>
<dbReference type="GO" id="GO:0006355">
    <property type="term" value="P:regulation of DNA-templated transcription"/>
    <property type="evidence" value="ECO:0007669"/>
    <property type="project" value="InterPro"/>
</dbReference>
<feature type="compositionally biased region" description="Basic and acidic residues" evidence="1">
    <location>
        <begin position="60"/>
        <end position="80"/>
    </location>
</feature>
<feature type="region of interest" description="Disordered" evidence="1">
    <location>
        <begin position="43"/>
        <end position="110"/>
    </location>
</feature>
<name>A0A8J5VH85_ZIZPA</name>
<dbReference type="EMBL" id="JAAALK010000283">
    <property type="protein sequence ID" value="KAG8070472.1"/>
    <property type="molecule type" value="Genomic_DNA"/>
</dbReference>
<dbReference type="AlphaFoldDB" id="A0A8J5VH85"/>
<organism evidence="3 4">
    <name type="scientific">Zizania palustris</name>
    <name type="common">Northern wild rice</name>
    <dbReference type="NCBI Taxonomy" id="103762"/>
    <lineage>
        <taxon>Eukaryota</taxon>
        <taxon>Viridiplantae</taxon>
        <taxon>Streptophyta</taxon>
        <taxon>Embryophyta</taxon>
        <taxon>Tracheophyta</taxon>
        <taxon>Spermatophyta</taxon>
        <taxon>Magnoliopsida</taxon>
        <taxon>Liliopsida</taxon>
        <taxon>Poales</taxon>
        <taxon>Poaceae</taxon>
        <taxon>BOP clade</taxon>
        <taxon>Oryzoideae</taxon>
        <taxon>Oryzeae</taxon>
        <taxon>Zizaniinae</taxon>
        <taxon>Zizania</taxon>
    </lineage>
</organism>
<keyword evidence="4" id="KW-1185">Reference proteome</keyword>
<accession>A0A8J5VH85</accession>
<feature type="region of interest" description="Disordered" evidence="1">
    <location>
        <begin position="124"/>
        <end position="146"/>
    </location>
</feature>
<feature type="compositionally biased region" description="Polar residues" evidence="1">
    <location>
        <begin position="99"/>
        <end position="110"/>
    </location>
</feature>
<feature type="domain" description="NAC" evidence="2">
    <location>
        <begin position="1"/>
        <end position="42"/>
    </location>
</feature>
<evidence type="ECO:0000313" key="4">
    <source>
        <dbReference type="Proteomes" id="UP000729402"/>
    </source>
</evidence>
<dbReference type="Proteomes" id="UP000729402">
    <property type="component" value="Unassembled WGS sequence"/>
</dbReference>
<sequence>MRLNFHYGKGRSGSTGWVMHEYAVVKPPGIGASHRVSHIAFTGHGEKRKRVPDGDLTEDVDGHKRNRVPDGHLTQDDGHGAEVGQTTAPPPAEMCCPPQSDQEYFSDQPPNVSWVSQHQYFFPEAEQPVPPRTRPKLLSAADHPRT</sequence>
<comment type="caution">
    <text evidence="3">The sequence shown here is derived from an EMBL/GenBank/DDBJ whole genome shotgun (WGS) entry which is preliminary data.</text>
</comment>
<evidence type="ECO:0000259" key="2">
    <source>
        <dbReference type="PROSITE" id="PS51005"/>
    </source>
</evidence>
<proteinExistence type="predicted"/>
<dbReference type="GO" id="GO:0003677">
    <property type="term" value="F:DNA binding"/>
    <property type="evidence" value="ECO:0007669"/>
    <property type="project" value="InterPro"/>
</dbReference>
<evidence type="ECO:0000256" key="1">
    <source>
        <dbReference type="SAM" id="MobiDB-lite"/>
    </source>
</evidence>
<dbReference type="PROSITE" id="PS51005">
    <property type="entry name" value="NAC"/>
    <property type="match status" value="1"/>
</dbReference>
<reference evidence="3" key="1">
    <citation type="journal article" date="2021" name="bioRxiv">
        <title>Whole Genome Assembly and Annotation of Northern Wild Rice, Zizania palustris L., Supports a Whole Genome Duplication in the Zizania Genus.</title>
        <authorList>
            <person name="Haas M."/>
            <person name="Kono T."/>
            <person name="Macchietto M."/>
            <person name="Millas R."/>
            <person name="McGilp L."/>
            <person name="Shao M."/>
            <person name="Duquette J."/>
            <person name="Hirsch C.N."/>
            <person name="Kimball J."/>
        </authorList>
    </citation>
    <scope>NUCLEOTIDE SEQUENCE</scope>
    <source>
        <tissue evidence="3">Fresh leaf tissue</tissue>
    </source>
</reference>